<name>A0A6J5SYH4_9CAUD</name>
<gene>
    <name evidence="1" type="ORF">UFOVP1624_42</name>
</gene>
<organism evidence="1">
    <name type="scientific">uncultured Caudovirales phage</name>
    <dbReference type="NCBI Taxonomy" id="2100421"/>
    <lineage>
        <taxon>Viruses</taxon>
        <taxon>Duplodnaviria</taxon>
        <taxon>Heunggongvirae</taxon>
        <taxon>Uroviricota</taxon>
        <taxon>Caudoviricetes</taxon>
        <taxon>Peduoviridae</taxon>
        <taxon>Maltschvirus</taxon>
        <taxon>Maltschvirus maltsch</taxon>
    </lineage>
</organism>
<accession>A0A6J5SYH4</accession>
<evidence type="ECO:0000313" key="1">
    <source>
        <dbReference type="EMBL" id="CAB4220016.1"/>
    </source>
</evidence>
<proteinExistence type="predicted"/>
<dbReference type="EMBL" id="LR797499">
    <property type="protein sequence ID" value="CAB4220016.1"/>
    <property type="molecule type" value="Genomic_DNA"/>
</dbReference>
<protein>
    <submittedName>
        <fullName evidence="1">Uncharacterized protein</fullName>
    </submittedName>
</protein>
<sequence>MGFFSSLTKLALDVVVTPIAIVKDVVTLGGELTDEKGSYTGRKIDDIENDFDELKDSLDD</sequence>
<reference evidence="1" key="1">
    <citation type="submission" date="2020-05" db="EMBL/GenBank/DDBJ databases">
        <authorList>
            <person name="Chiriac C."/>
            <person name="Salcher M."/>
            <person name="Ghai R."/>
            <person name="Kavagutti S V."/>
        </authorList>
    </citation>
    <scope>NUCLEOTIDE SEQUENCE</scope>
</reference>